<dbReference type="AlphaFoldDB" id="A0A2U3AIF0"/>
<feature type="transmembrane region" description="Helical" evidence="1">
    <location>
        <begin position="7"/>
        <end position="27"/>
    </location>
</feature>
<comment type="caution">
    <text evidence="2">The sequence shown here is derived from an EMBL/GenBank/DDBJ whole genome shotgun (WGS) entry which is preliminary data.</text>
</comment>
<keyword evidence="1" id="KW-1133">Transmembrane helix</keyword>
<reference evidence="2 3" key="1">
    <citation type="submission" date="2018-05" db="EMBL/GenBank/DDBJ databases">
        <title>Kurthia sibirica genome sequence.</title>
        <authorList>
            <person name="Maclea K.S."/>
            <person name="Goen A.E."/>
        </authorList>
    </citation>
    <scope>NUCLEOTIDE SEQUENCE [LARGE SCALE GENOMIC DNA]</scope>
    <source>
        <strain evidence="2 3">ATCC 49154</strain>
    </source>
</reference>
<dbReference type="OrthoDB" id="1550598at2"/>
<keyword evidence="1" id="KW-0472">Membrane</keyword>
<feature type="transmembrane region" description="Helical" evidence="1">
    <location>
        <begin position="226"/>
        <end position="243"/>
    </location>
</feature>
<feature type="transmembrane region" description="Helical" evidence="1">
    <location>
        <begin position="186"/>
        <end position="206"/>
    </location>
</feature>
<feature type="transmembrane region" description="Helical" evidence="1">
    <location>
        <begin position="132"/>
        <end position="151"/>
    </location>
</feature>
<evidence type="ECO:0000313" key="3">
    <source>
        <dbReference type="Proteomes" id="UP000245938"/>
    </source>
</evidence>
<dbReference type="Proteomes" id="UP000245938">
    <property type="component" value="Unassembled WGS sequence"/>
</dbReference>
<dbReference type="InterPro" id="IPR008535">
    <property type="entry name" value="DUF817"/>
</dbReference>
<protein>
    <submittedName>
        <fullName evidence="2">DUF817 domain-containing protein</fullName>
    </submittedName>
</protein>
<dbReference type="PIRSF" id="PIRSF009141">
    <property type="entry name" value="UCP009141"/>
    <property type="match status" value="1"/>
</dbReference>
<name>A0A2U3AIF0_9BACL</name>
<keyword evidence="3" id="KW-1185">Reference proteome</keyword>
<dbReference type="Pfam" id="PF05675">
    <property type="entry name" value="DUF817"/>
    <property type="match status" value="1"/>
</dbReference>
<feature type="transmembrane region" description="Helical" evidence="1">
    <location>
        <begin position="157"/>
        <end position="174"/>
    </location>
</feature>
<feature type="transmembrane region" description="Helical" evidence="1">
    <location>
        <begin position="100"/>
        <end position="120"/>
    </location>
</feature>
<feature type="transmembrane region" description="Helical" evidence="1">
    <location>
        <begin position="39"/>
        <end position="56"/>
    </location>
</feature>
<sequence>MKYFWRFTYVMAISCIFPVIIFGALAFSKIVPISLLPRYDVILILCIIAQVVLVATKVETLNELKVICIFHIIGLALELYKTQMGSWAYPEDAYSKFYGVPLYSGFMYASVASFICQSWRHLNMDMTPWPKHYAAFTVAALIYVNFFTHHFFYDVRWLLMLLLCIVFYQTKVYFTLLDRVFNMPIILSFILVGFFIWLAENIVTYFGAWQYPNQEVTWHLVSIGKISSWFLLVIISIVIVAQLKRRENRSTT</sequence>
<dbReference type="RefSeq" id="WP_109307142.1">
    <property type="nucleotide sequence ID" value="NZ_BJUF01000021.1"/>
</dbReference>
<proteinExistence type="predicted"/>
<organism evidence="2 3">
    <name type="scientific">Kurthia sibirica</name>
    <dbReference type="NCBI Taxonomy" id="202750"/>
    <lineage>
        <taxon>Bacteria</taxon>
        <taxon>Bacillati</taxon>
        <taxon>Bacillota</taxon>
        <taxon>Bacilli</taxon>
        <taxon>Bacillales</taxon>
        <taxon>Caryophanaceae</taxon>
        <taxon>Kurthia</taxon>
    </lineage>
</organism>
<keyword evidence="1" id="KW-0812">Transmembrane</keyword>
<dbReference type="EMBL" id="QFVR01000025">
    <property type="protein sequence ID" value="PWI24231.1"/>
    <property type="molecule type" value="Genomic_DNA"/>
</dbReference>
<evidence type="ECO:0000256" key="1">
    <source>
        <dbReference type="SAM" id="Phobius"/>
    </source>
</evidence>
<accession>A0A2U3AIF0</accession>
<gene>
    <name evidence="2" type="ORF">DEX24_14540</name>
</gene>
<evidence type="ECO:0000313" key="2">
    <source>
        <dbReference type="EMBL" id="PWI24231.1"/>
    </source>
</evidence>